<accession>A0A348AYD2</accession>
<evidence type="ECO:0000313" key="14">
    <source>
        <dbReference type="EMBL" id="BBD12694.1"/>
    </source>
</evidence>
<keyword evidence="9 12" id="KW-0406">Ion transport</keyword>
<comment type="subunit">
    <text evidence="3">F-type ATPases have 2 components, CF(1) - the catalytic core - and CF(0) - the membrane proton channel.</text>
</comment>
<dbReference type="GO" id="GO:0015986">
    <property type="term" value="P:proton motive force-driven ATP synthesis"/>
    <property type="evidence" value="ECO:0007669"/>
    <property type="project" value="InterPro"/>
</dbReference>
<evidence type="ECO:0000256" key="13">
    <source>
        <dbReference type="SAM" id="Phobius"/>
    </source>
</evidence>
<dbReference type="AlphaFoldDB" id="A0A348AYD2"/>
<comment type="subcellular location">
    <subcellularLocation>
        <location evidence="1 12">Mitochondrion membrane</location>
        <topology evidence="1 12">Single-pass membrane protein</topology>
    </subcellularLocation>
</comment>
<keyword evidence="10 12" id="KW-0496">Mitochondrion</keyword>
<dbReference type="EMBL" id="AP018522">
    <property type="protein sequence ID" value="BBD12694.1"/>
    <property type="molecule type" value="Genomic_DNA"/>
</dbReference>
<comment type="similarity">
    <text evidence="2 12">Belongs to the ATPase protein 8 family.</text>
</comment>
<keyword evidence="5 12" id="KW-0138">CF(0)</keyword>
<evidence type="ECO:0000256" key="12">
    <source>
        <dbReference type="RuleBase" id="RU003661"/>
    </source>
</evidence>
<reference evidence="14" key="2">
    <citation type="submission" date="2018-02" db="EMBL/GenBank/DDBJ databases">
        <authorList>
            <person name="Cohen D.B."/>
            <person name="Kent A.D."/>
        </authorList>
    </citation>
    <scope>NUCLEOTIDE SEQUENCE</scope>
</reference>
<name>A0A348AYD2_9NEOP</name>
<evidence type="ECO:0000256" key="3">
    <source>
        <dbReference type="ARBA" id="ARBA00011291"/>
    </source>
</evidence>
<evidence type="ECO:0000256" key="4">
    <source>
        <dbReference type="ARBA" id="ARBA00022448"/>
    </source>
</evidence>
<reference evidence="14" key="1">
    <citation type="journal article" date="2017" name="Curr. Biol.">
        <title>Museum Genomics Confirms that the Lord Howe Island Stick Insect Survived Extinction.</title>
        <authorList>
            <person name="Mikheyev A.S."/>
            <person name="Zwick A."/>
            <person name="Magrath M.J.L."/>
            <person name="Grau M.L."/>
            <person name="Qiu L."/>
            <person name="Su Y.N."/>
            <person name="Yeates D."/>
        </authorList>
    </citation>
    <scope>NUCLEOTIDE SEQUENCE</scope>
</reference>
<evidence type="ECO:0000256" key="2">
    <source>
        <dbReference type="ARBA" id="ARBA00008892"/>
    </source>
</evidence>
<protein>
    <recommendedName>
        <fullName evidence="12">ATP synthase complex subunit 8</fullName>
    </recommendedName>
</protein>
<keyword evidence="11 13" id="KW-0472">Membrane</keyword>
<evidence type="ECO:0000256" key="11">
    <source>
        <dbReference type="ARBA" id="ARBA00023136"/>
    </source>
</evidence>
<gene>
    <name evidence="14" type="primary">ATP8</name>
</gene>
<evidence type="ECO:0000256" key="8">
    <source>
        <dbReference type="ARBA" id="ARBA00022989"/>
    </source>
</evidence>
<proteinExistence type="inferred from homology"/>
<dbReference type="GO" id="GO:0045259">
    <property type="term" value="C:proton-transporting ATP synthase complex"/>
    <property type="evidence" value="ECO:0007669"/>
    <property type="project" value="UniProtKB-KW"/>
</dbReference>
<dbReference type="Pfam" id="PF00895">
    <property type="entry name" value="ATP-synt_8"/>
    <property type="match status" value="1"/>
</dbReference>
<dbReference type="GO" id="GO:0031966">
    <property type="term" value="C:mitochondrial membrane"/>
    <property type="evidence" value="ECO:0007669"/>
    <property type="project" value="UniProtKB-SubCell"/>
</dbReference>
<evidence type="ECO:0000256" key="10">
    <source>
        <dbReference type="ARBA" id="ARBA00023128"/>
    </source>
</evidence>
<evidence type="ECO:0000256" key="1">
    <source>
        <dbReference type="ARBA" id="ARBA00004304"/>
    </source>
</evidence>
<evidence type="ECO:0000256" key="9">
    <source>
        <dbReference type="ARBA" id="ARBA00023065"/>
    </source>
</evidence>
<dbReference type="InterPro" id="IPR001421">
    <property type="entry name" value="ATP8_metazoa"/>
</dbReference>
<dbReference type="GO" id="GO:0015078">
    <property type="term" value="F:proton transmembrane transporter activity"/>
    <property type="evidence" value="ECO:0007669"/>
    <property type="project" value="InterPro"/>
</dbReference>
<keyword evidence="7 12" id="KW-0375">Hydrogen ion transport</keyword>
<sequence>MPQMSPMSWMLIYIYIIMTFMLFIMKIYFFNKPMINNKTTNLKLKNENNWKW</sequence>
<feature type="transmembrane region" description="Helical" evidence="13">
    <location>
        <begin position="12"/>
        <end position="30"/>
    </location>
</feature>
<keyword evidence="4 12" id="KW-0813">Transport</keyword>
<evidence type="ECO:0000256" key="6">
    <source>
        <dbReference type="ARBA" id="ARBA00022692"/>
    </source>
</evidence>
<organism evidence="14">
    <name type="scientific">Dryococelus australis</name>
    <dbReference type="NCBI Taxonomy" id="614101"/>
    <lineage>
        <taxon>Eukaryota</taxon>
        <taxon>Metazoa</taxon>
        <taxon>Ecdysozoa</taxon>
        <taxon>Arthropoda</taxon>
        <taxon>Hexapoda</taxon>
        <taxon>Insecta</taxon>
        <taxon>Pterygota</taxon>
        <taxon>Neoptera</taxon>
        <taxon>Polyneoptera</taxon>
        <taxon>Phasmatodea</taxon>
        <taxon>Verophasmatodea</taxon>
        <taxon>Anareolatae</taxon>
        <taxon>Phasmatidae</taxon>
        <taxon>Eurycanthinae</taxon>
        <taxon>Dryococelus</taxon>
    </lineage>
</organism>
<keyword evidence="8 13" id="KW-1133">Transmembrane helix</keyword>
<evidence type="ECO:0000256" key="7">
    <source>
        <dbReference type="ARBA" id="ARBA00022781"/>
    </source>
</evidence>
<evidence type="ECO:0000256" key="5">
    <source>
        <dbReference type="ARBA" id="ARBA00022547"/>
    </source>
</evidence>
<keyword evidence="6 12" id="KW-0812">Transmembrane</keyword>
<geneLocation type="mitochondrion" evidence="14"/>